<comment type="catalytic activity">
    <reaction evidence="11 13">
        <text>2-(2-carboxy-4-methylthiazol-5-yl)ethyl phosphate + 4-amino-2-methyl-5-(diphosphooxymethyl)pyrimidine + 2 H(+) = thiamine phosphate + CO2 + diphosphate</text>
        <dbReference type="Rhea" id="RHEA:47848"/>
        <dbReference type="ChEBI" id="CHEBI:15378"/>
        <dbReference type="ChEBI" id="CHEBI:16526"/>
        <dbReference type="ChEBI" id="CHEBI:33019"/>
        <dbReference type="ChEBI" id="CHEBI:37575"/>
        <dbReference type="ChEBI" id="CHEBI:57841"/>
        <dbReference type="ChEBI" id="CHEBI:62890"/>
        <dbReference type="EC" id="2.5.1.3"/>
    </reaction>
</comment>
<protein>
    <recommendedName>
        <fullName evidence="13">Thiamine-phosphate synthase</fullName>
        <shortName evidence="13">TP synthase</shortName>
        <shortName evidence="13">TPS</shortName>
        <ecNumber evidence="13">2.5.1.3</ecNumber>
    </recommendedName>
    <alternativeName>
        <fullName evidence="13">Thiamine-phosphate pyrophosphorylase</fullName>
        <shortName evidence="13">TMP pyrophosphorylase</shortName>
        <shortName evidence="13">TMP-PPase</shortName>
    </alternativeName>
</protein>
<dbReference type="HAMAP" id="MF_00097">
    <property type="entry name" value="TMP_synthase"/>
    <property type="match status" value="1"/>
</dbReference>
<dbReference type="NCBIfam" id="TIGR00693">
    <property type="entry name" value="thiE"/>
    <property type="match status" value="1"/>
</dbReference>
<dbReference type="CDD" id="cd00564">
    <property type="entry name" value="TMP_TenI"/>
    <property type="match status" value="1"/>
</dbReference>
<dbReference type="InterPro" id="IPR013785">
    <property type="entry name" value="Aldolase_TIM"/>
</dbReference>
<dbReference type="NCBIfam" id="NF002904">
    <property type="entry name" value="PRK03512.1"/>
    <property type="match status" value="1"/>
</dbReference>
<feature type="binding site" evidence="13">
    <location>
        <position position="372"/>
    </location>
    <ligand>
        <name>4-amino-2-methyl-5-(diphosphooxymethyl)pyrimidine</name>
        <dbReference type="ChEBI" id="CHEBI:57841"/>
    </ligand>
</feature>
<dbReference type="OrthoDB" id="9789949at2"/>
<keyword evidence="3 13" id="KW-0479">Metal-binding</keyword>
<evidence type="ECO:0000259" key="15">
    <source>
        <dbReference type="Pfam" id="PF08543"/>
    </source>
</evidence>
<feature type="binding site" evidence="13">
    <location>
        <position position="333"/>
    </location>
    <ligand>
        <name>4-amino-2-methyl-5-(diphosphooxymethyl)pyrimidine</name>
        <dbReference type="ChEBI" id="CHEBI:57841"/>
    </ligand>
</feature>
<organism evidence="16 17">
    <name type="scientific">Legionella fallonii LLAP-10</name>
    <dbReference type="NCBI Taxonomy" id="1212491"/>
    <lineage>
        <taxon>Bacteria</taxon>
        <taxon>Pseudomonadati</taxon>
        <taxon>Pseudomonadota</taxon>
        <taxon>Gammaproteobacteria</taxon>
        <taxon>Legionellales</taxon>
        <taxon>Legionellaceae</taxon>
        <taxon>Legionella</taxon>
    </lineage>
</organism>
<dbReference type="Gene3D" id="3.20.20.70">
    <property type="entry name" value="Aldolase class I"/>
    <property type="match status" value="1"/>
</dbReference>
<dbReference type="FunFam" id="3.20.20.70:FF:000064">
    <property type="entry name" value="Thiamine-phosphate synthase"/>
    <property type="match status" value="1"/>
</dbReference>
<feature type="binding site" evidence="13">
    <location>
        <position position="353"/>
    </location>
    <ligand>
        <name>Mg(2+)</name>
        <dbReference type="ChEBI" id="CHEBI:18420"/>
    </ligand>
</feature>
<dbReference type="PANTHER" id="PTHR20858:SF17">
    <property type="entry name" value="HYDROXYMETHYLPYRIMIDINE_PHOSPHOMETHYLPYRIMIDINE KINASE THI20-RELATED"/>
    <property type="match status" value="1"/>
</dbReference>
<dbReference type="GO" id="GO:0005829">
    <property type="term" value="C:cytosol"/>
    <property type="evidence" value="ECO:0007669"/>
    <property type="project" value="TreeGrafter"/>
</dbReference>
<evidence type="ECO:0000256" key="11">
    <source>
        <dbReference type="ARBA" id="ARBA00047851"/>
    </source>
</evidence>
<dbReference type="Proteomes" id="UP000032430">
    <property type="component" value="Chromosome I"/>
</dbReference>
<dbReference type="GO" id="GO:0008972">
    <property type="term" value="F:phosphomethylpyrimidine kinase activity"/>
    <property type="evidence" value="ECO:0007669"/>
    <property type="project" value="InterPro"/>
</dbReference>
<dbReference type="EMBL" id="LN614827">
    <property type="protein sequence ID" value="CEG56874.1"/>
    <property type="molecule type" value="Genomic_DNA"/>
</dbReference>
<dbReference type="InterPro" id="IPR034291">
    <property type="entry name" value="TMP_synthase"/>
</dbReference>
<dbReference type="InterPro" id="IPR036206">
    <property type="entry name" value="ThiamineP_synth_sf"/>
</dbReference>
<evidence type="ECO:0000256" key="2">
    <source>
        <dbReference type="ARBA" id="ARBA00022679"/>
    </source>
</evidence>
<feature type="binding site" evidence="13">
    <location>
        <begin position="301"/>
        <end position="305"/>
    </location>
    <ligand>
        <name>4-amino-2-methyl-5-(diphosphooxymethyl)pyrimidine</name>
        <dbReference type="ChEBI" id="CHEBI:57841"/>
    </ligand>
</feature>
<feature type="binding site" evidence="13">
    <location>
        <position position="401"/>
    </location>
    <ligand>
        <name>4-amino-2-methyl-5-(diphosphooxymethyl)pyrimidine</name>
        <dbReference type="ChEBI" id="CHEBI:57841"/>
    </ligand>
</feature>
<comment type="catalytic activity">
    <reaction evidence="12 13">
        <text>2-[(2R,5Z)-2-carboxy-4-methylthiazol-5(2H)-ylidene]ethyl phosphate + 4-amino-2-methyl-5-(diphosphooxymethyl)pyrimidine + 2 H(+) = thiamine phosphate + CO2 + diphosphate</text>
        <dbReference type="Rhea" id="RHEA:47844"/>
        <dbReference type="ChEBI" id="CHEBI:15378"/>
        <dbReference type="ChEBI" id="CHEBI:16526"/>
        <dbReference type="ChEBI" id="CHEBI:33019"/>
        <dbReference type="ChEBI" id="CHEBI:37575"/>
        <dbReference type="ChEBI" id="CHEBI:57841"/>
        <dbReference type="ChEBI" id="CHEBI:62899"/>
        <dbReference type="EC" id="2.5.1.3"/>
    </reaction>
</comment>
<feature type="domain" description="Pyridoxamine kinase/Phosphomethylpyrimidine kinase" evidence="15">
    <location>
        <begin position="36"/>
        <end position="241"/>
    </location>
</feature>
<evidence type="ECO:0000256" key="8">
    <source>
        <dbReference type="ARBA" id="ARBA00022977"/>
    </source>
</evidence>
<dbReference type="GO" id="GO:0005524">
    <property type="term" value="F:ATP binding"/>
    <property type="evidence" value="ECO:0007669"/>
    <property type="project" value="UniProtKB-KW"/>
</dbReference>
<evidence type="ECO:0000313" key="16">
    <source>
        <dbReference type="EMBL" id="CEG56874.1"/>
    </source>
</evidence>
<keyword evidence="17" id="KW-1185">Reference proteome</keyword>
<reference evidence="17" key="1">
    <citation type="submission" date="2014-09" db="EMBL/GenBank/DDBJ databases">
        <authorList>
            <person name="Gomez-Valero L."/>
        </authorList>
    </citation>
    <scope>NUCLEOTIDE SEQUENCE [LARGE SCALE GENOMIC DNA]</scope>
    <source>
        <strain evidence="17">ATCC700992</strain>
    </source>
</reference>
<keyword evidence="7 13" id="KW-0460">Magnesium</keyword>
<feature type="binding site" evidence="13">
    <location>
        <position position="429"/>
    </location>
    <ligand>
        <name>2-[(2R,5Z)-2-carboxy-4-methylthiazol-5(2H)-ylidene]ethyl phosphate</name>
        <dbReference type="ChEBI" id="CHEBI:62899"/>
    </ligand>
</feature>
<dbReference type="CDD" id="cd01169">
    <property type="entry name" value="HMPP_kinase"/>
    <property type="match status" value="1"/>
</dbReference>
<comment type="function">
    <text evidence="13">Condenses 4-methyl-5-(beta-hydroxyethyl)thiazole monophosphate (THZ-P) and 2-methyl-4-amino-5-hydroxymethyl pyrimidine pyrophosphate (HMP-PP) to form thiamine monophosphate (TMP).</text>
</comment>
<dbReference type="InterPro" id="IPR029056">
    <property type="entry name" value="Ribokinase-like"/>
</dbReference>
<keyword evidence="9" id="KW-0511">Multifunctional enzyme</keyword>
<dbReference type="KEGG" id="lfa:LFA_1455"/>
<feature type="binding site" evidence="13">
    <location>
        <begin position="449"/>
        <end position="450"/>
    </location>
    <ligand>
        <name>2-[(2R,5Z)-2-carboxy-4-methylthiazol-5(2H)-ylidene]ethyl phosphate</name>
        <dbReference type="ChEBI" id="CHEBI:62899"/>
    </ligand>
</feature>
<accession>A0A098G4F8</accession>
<dbReference type="Pfam" id="PF08543">
    <property type="entry name" value="Phos_pyr_kin"/>
    <property type="match status" value="1"/>
</dbReference>
<feature type="binding site" evidence="13">
    <location>
        <begin position="398"/>
        <end position="400"/>
    </location>
    <ligand>
        <name>2-[(2R,5Z)-2-carboxy-4-methylthiazol-5(2H)-ylidene]ethyl phosphate</name>
        <dbReference type="ChEBI" id="CHEBI:62899"/>
    </ligand>
</feature>
<evidence type="ECO:0000259" key="14">
    <source>
        <dbReference type="Pfam" id="PF02581"/>
    </source>
</evidence>
<keyword evidence="2 13" id="KW-0808">Transferase</keyword>
<name>A0A098G4F8_9GAMM</name>
<keyword evidence="6" id="KW-0067">ATP-binding</keyword>
<dbReference type="STRING" id="1212491.LFA_1455"/>
<dbReference type="GO" id="GO:0008902">
    <property type="term" value="F:hydroxymethylpyrimidine kinase activity"/>
    <property type="evidence" value="ECO:0007669"/>
    <property type="project" value="TreeGrafter"/>
</dbReference>
<comment type="cofactor">
    <cofactor evidence="13">
        <name>Mg(2+)</name>
        <dbReference type="ChEBI" id="CHEBI:18420"/>
    </cofactor>
    <text evidence="13">Binds 1 Mg(2+) ion per subunit.</text>
</comment>
<dbReference type="PANTHER" id="PTHR20858">
    <property type="entry name" value="PHOSPHOMETHYLPYRIMIDINE KINASE"/>
    <property type="match status" value="1"/>
</dbReference>
<dbReference type="AlphaFoldDB" id="A0A098G4F8"/>
<keyword evidence="8 13" id="KW-0784">Thiamine biosynthesis</keyword>
<evidence type="ECO:0000256" key="5">
    <source>
        <dbReference type="ARBA" id="ARBA00022777"/>
    </source>
</evidence>
<dbReference type="SUPFAM" id="SSF51391">
    <property type="entry name" value="Thiamin phosphate synthase"/>
    <property type="match status" value="1"/>
</dbReference>
<dbReference type="GO" id="GO:0009229">
    <property type="term" value="P:thiamine diphosphate biosynthetic process"/>
    <property type="evidence" value="ECO:0007669"/>
    <property type="project" value="UniProtKB-UniRule"/>
</dbReference>
<dbReference type="Gene3D" id="3.40.1190.20">
    <property type="match status" value="1"/>
</dbReference>
<evidence type="ECO:0000256" key="1">
    <source>
        <dbReference type="ARBA" id="ARBA00005165"/>
    </source>
</evidence>
<evidence type="ECO:0000256" key="9">
    <source>
        <dbReference type="ARBA" id="ARBA00023268"/>
    </source>
</evidence>
<feature type="domain" description="Thiamine phosphate synthase/TenI" evidence="14">
    <location>
        <begin position="285"/>
        <end position="452"/>
    </location>
</feature>
<dbReference type="RefSeq" id="WP_052673880.1">
    <property type="nucleotide sequence ID" value="NZ_LN614827.1"/>
</dbReference>
<dbReference type="InterPro" id="IPR013749">
    <property type="entry name" value="PM/HMP-P_kinase-1"/>
</dbReference>
<proteinExistence type="inferred from homology"/>
<evidence type="ECO:0000256" key="10">
    <source>
        <dbReference type="ARBA" id="ARBA00047334"/>
    </source>
</evidence>
<keyword evidence="4" id="KW-0547">Nucleotide-binding</keyword>
<evidence type="ECO:0000256" key="12">
    <source>
        <dbReference type="ARBA" id="ARBA00047883"/>
    </source>
</evidence>
<dbReference type="UniPathway" id="UPA00060">
    <property type="reaction ID" value="UER00138"/>
</dbReference>
<evidence type="ECO:0000313" key="17">
    <source>
        <dbReference type="Proteomes" id="UP000032430"/>
    </source>
</evidence>
<feature type="binding site" evidence="13">
    <location>
        <position position="334"/>
    </location>
    <ligand>
        <name>Mg(2+)</name>
        <dbReference type="ChEBI" id="CHEBI:18420"/>
    </ligand>
</feature>
<dbReference type="SUPFAM" id="SSF53613">
    <property type="entry name" value="Ribokinase-like"/>
    <property type="match status" value="1"/>
</dbReference>
<evidence type="ECO:0000256" key="6">
    <source>
        <dbReference type="ARBA" id="ARBA00022840"/>
    </source>
</evidence>
<dbReference type="InterPro" id="IPR004399">
    <property type="entry name" value="HMP/HMP-P_kinase_dom"/>
</dbReference>
<dbReference type="GO" id="GO:0009228">
    <property type="term" value="P:thiamine biosynthetic process"/>
    <property type="evidence" value="ECO:0007669"/>
    <property type="project" value="UniProtKB-KW"/>
</dbReference>
<dbReference type="GO" id="GO:0004789">
    <property type="term" value="F:thiamine-phosphate diphosphorylase activity"/>
    <property type="evidence" value="ECO:0007669"/>
    <property type="project" value="UniProtKB-UniRule"/>
</dbReference>
<evidence type="ECO:0000256" key="7">
    <source>
        <dbReference type="ARBA" id="ARBA00022842"/>
    </source>
</evidence>
<dbReference type="EC" id="2.5.1.3" evidence="13"/>
<comment type="similarity">
    <text evidence="13">Belongs to the thiamine-phosphate synthase family.</text>
</comment>
<dbReference type="HOGENOM" id="CLU_018272_7_1_6"/>
<dbReference type="GO" id="GO:0000287">
    <property type="term" value="F:magnesium ion binding"/>
    <property type="evidence" value="ECO:0007669"/>
    <property type="project" value="UniProtKB-UniRule"/>
</dbReference>
<evidence type="ECO:0000256" key="13">
    <source>
        <dbReference type="HAMAP-Rule" id="MF_00097"/>
    </source>
</evidence>
<dbReference type="InterPro" id="IPR022998">
    <property type="entry name" value="ThiamineP_synth_TenI"/>
</dbReference>
<sequence length="475" mass="53107">MKKPIVWTIASVDPAGLSGVQVDLETLKNFNVDSCFAAIEAISSDQVAAQYDALQYAFKPDTIKIGMIGTSSTHEKITHFLKDYPGFVVLDPILALSSRTPLIFSNVQQHIERLVKLFPYVDIVTPNLIEAEKILNRSLTSYQDIQEGAHAMLALGAKSVLLKGGHVKDALFSQDYWTNGHESFWLANQRLPNRNYRGVGCTLSSALAACLALGHSIKDAIVIAKMYVTRGIRKALNIDQHTAKLFHGGWPEDEIDLPYLSPTPLLKLPAPFKQCQIGLYPVVDSSHWLEKLLPEGVKCIQLRIKNMRQARLEEEIKRSIFLAKKYCVTLFINDYWELAIRFGAQGIHLGQEDLHEADIDKIRQSGLHLGVSTHCYYEVATAHALNPSYIACGPIYPTTSKVMSFQPQGIDQLQRWRRTLHYPLVAIGGMTFERLPEILKARVDGVSLISAITKADNPLTATQQFLTQMKELRDG</sequence>
<evidence type="ECO:0000256" key="3">
    <source>
        <dbReference type="ARBA" id="ARBA00022723"/>
    </source>
</evidence>
<evidence type="ECO:0000256" key="4">
    <source>
        <dbReference type="ARBA" id="ARBA00022741"/>
    </source>
</evidence>
<comment type="pathway">
    <text evidence="1 13">Cofactor biosynthesis; thiamine diphosphate biosynthesis; thiamine phosphate from 4-amino-2-methyl-5-diphosphomethylpyrimidine and 4-methyl-5-(2-phosphoethyl)-thiazole: step 1/1.</text>
</comment>
<gene>
    <name evidence="16" type="primary">thiD</name>
    <name evidence="13" type="synonym">thiE</name>
    <name evidence="16" type="ORF">LFA_1455</name>
</gene>
<keyword evidence="5" id="KW-0418">Kinase</keyword>
<dbReference type="Pfam" id="PF02581">
    <property type="entry name" value="TMP-TENI"/>
    <property type="match status" value="1"/>
</dbReference>
<comment type="catalytic activity">
    <reaction evidence="10 13">
        <text>4-methyl-5-(2-phosphooxyethyl)-thiazole + 4-amino-2-methyl-5-(diphosphooxymethyl)pyrimidine + H(+) = thiamine phosphate + diphosphate</text>
        <dbReference type="Rhea" id="RHEA:22328"/>
        <dbReference type="ChEBI" id="CHEBI:15378"/>
        <dbReference type="ChEBI" id="CHEBI:33019"/>
        <dbReference type="ChEBI" id="CHEBI:37575"/>
        <dbReference type="ChEBI" id="CHEBI:57841"/>
        <dbReference type="ChEBI" id="CHEBI:58296"/>
        <dbReference type="EC" id="2.5.1.3"/>
    </reaction>
</comment>